<dbReference type="Proteomes" id="UP000233256">
    <property type="component" value="Unassembled WGS sequence"/>
</dbReference>
<comment type="caution">
    <text evidence="1">The sequence shown here is derived from an EMBL/GenBank/DDBJ whole genome shotgun (WGS) entry which is preliminary data.</text>
</comment>
<evidence type="ECO:0000313" key="1">
    <source>
        <dbReference type="EMBL" id="PKK91707.1"/>
    </source>
</evidence>
<dbReference type="InterPro" id="IPR013784">
    <property type="entry name" value="Carb-bd-like_fold"/>
</dbReference>
<dbReference type="InterPro" id="IPR008969">
    <property type="entry name" value="CarboxyPept-like_regulatory"/>
</dbReference>
<dbReference type="Gene3D" id="2.60.40.10">
    <property type="entry name" value="Immunoglobulins"/>
    <property type="match status" value="2"/>
</dbReference>
<dbReference type="InterPro" id="IPR013783">
    <property type="entry name" value="Ig-like_fold"/>
</dbReference>
<dbReference type="SUPFAM" id="SSF117074">
    <property type="entry name" value="Hypothetical protein PA1324"/>
    <property type="match status" value="1"/>
</dbReference>
<dbReference type="Pfam" id="PF13620">
    <property type="entry name" value="CarboxypepD_reg"/>
    <property type="match status" value="10"/>
</dbReference>
<proteinExistence type="predicted"/>
<dbReference type="PROSITE" id="PS51257">
    <property type="entry name" value="PROKAR_LIPOPROTEIN"/>
    <property type="match status" value="1"/>
</dbReference>
<dbReference type="GO" id="GO:0030246">
    <property type="term" value="F:carbohydrate binding"/>
    <property type="evidence" value="ECO:0007669"/>
    <property type="project" value="InterPro"/>
</dbReference>
<dbReference type="SUPFAM" id="SSF49452">
    <property type="entry name" value="Starch-binding domain-like"/>
    <property type="match status" value="8"/>
</dbReference>
<dbReference type="EMBL" id="PGXC01000002">
    <property type="protein sequence ID" value="PKK91707.1"/>
    <property type="molecule type" value="Genomic_DNA"/>
</dbReference>
<dbReference type="SUPFAM" id="SSF49478">
    <property type="entry name" value="Cna protein B-type domain"/>
    <property type="match status" value="1"/>
</dbReference>
<dbReference type="Gene3D" id="2.60.40.1120">
    <property type="entry name" value="Carboxypeptidase-like, regulatory domain"/>
    <property type="match status" value="29"/>
</dbReference>
<gene>
    <name evidence="1" type="ORF">CVV64_03320</name>
</gene>
<protein>
    <submittedName>
        <fullName evidence="1">Uncharacterized protein</fullName>
    </submittedName>
</protein>
<dbReference type="SUPFAM" id="SSF49464">
    <property type="entry name" value="Carboxypeptidase regulatory domain-like"/>
    <property type="match status" value="27"/>
</dbReference>
<organism evidence="1 2">
    <name type="scientific">Candidatus Wallbacteria bacterium HGW-Wallbacteria-1</name>
    <dbReference type="NCBI Taxonomy" id="2013854"/>
    <lineage>
        <taxon>Bacteria</taxon>
        <taxon>Candidatus Walliibacteriota</taxon>
    </lineage>
</organism>
<sequence length="3619" mass="369728">MNQRTSAALAILIVFGFSVLSGIIGCKQGTSSTGSFIQNAANITTGTGTTTGAGAPIILAGRIVDAVTNLGVNSSTVKTEGGQVSTTQNNGIRDGIFAIPNVPIGTYNIVSSKANYESAIKQVTIGAEYYGKTVDIGDVILYPLGSPNAGTIKGQVLDNADKLGENGVKIAIESGLSTLSANDGVKDGAYIINNAPVGTYSITLTKAGYATKIDSVTVGRLQTVTKDVIIAATTETSGGGTVITTTRTITGQVLDKTSLLGLDGVQVRTEGGLVTTTANDGIRSGVFTIANVPVASYYLFFSKLGYIDSKLYANIVSGTGAQEIIGASIEAVARETGTLKGQATDATSRQGLNDVTVTLEGGLSVITSNNGIINGAYQFEKTAPVGKYTVTFQRSGYLTSTSDKIEVNPGSVIELNQAMIRSQSDPDKATITGTVEDISREDGVASAPNQKVYVYLLDSVGAVVKLNGETVDTYSALVPTNEDENGKYTLINVPPGTYSVIGRLPNYQDGRVDNVVATAGGVIENITLQLKGILGSISGVIYQDINDDKQYTNGIDFPLAAATIEIDGTDHKEVSRINGTYTITNVNIGDNYILVAGASIEGRGRYLQNYIDGVNVTPLVPNVTNVNIWLAPASSLAGVGHVDGFVKDIYGKALDSATVEVDPGGANNKTVFTQSDGFFFIRDISAGTYILKARKDNYSSKTQIVNIPADNTSYSVPDSRDKGFWLQPNKSSVSGMVFNDVNGNGTYDAGTDTTIDKAALSVYYGGPSNPADDPDGKSDAESANNGMYTLYNIPYGQRIIKVTHPDFSSAQLLLSVNAAIMANQNIGMLSKIGNVSGVVINDLNGNNALDAGDTPLASVNVVLVGQSSETYVTGNDGVFVFNSIPIGDYTIQVTKSSYGSNSRFVQIVPNSSNPVSPVYVGLNQQLGSVAGRIVELSADANTEGPAIEGATVEIQGLATPKTKSSVGSGEFLLGGLNASPSGTDYTIQAFSQTYEASSVTLSQQSKLVMPGQTTAGVVISLKRKTGTITGIVSEGSSGSAVSGATVILSNSGLSVVTGADGSYSFKDVPIYSNYQMEVILEGYSKGSASSIVVQANQQTSQDFALTLGAGSVVGLITDATTGSAISGISVEIMGKEWKTLSLSNGSYRLTNVNQGSFTVIAYSASFEATLRNDVPVTAGKVTPDINFQLQRLTGKIAGRIETNDLIPAPVEGALVRIENTSYSANSAADGTYAIDSVLIGSGYQLKVFKNKYTSGLKNNVAVTANETTTADFVLTKARGAITGLVVEKDSSIPLDGITVEISGTAYKTRTASGGIYLITNVSAGDTYTLVAYGNSYETSSLSPVKVVEDATTKADNIQLVVKKGSIVGVVRDSVYSNPVANAIVSVKGQNSTKTTDASGTFTFENIPITISPTTVEATLANYQKGVAGGIIIYSGLSTSVTFTITPNIGFLAGQITDISNGRGVPGATVRIRGTLMATTTNTNGQYLITDIPISVSGATIDASAPGYTGNSFGPTPIKAGDTTTVNVQLSPNFASIAGRVEDATTGIGLGNAIVRITKAGMTTNTDSDGLYLVRDVPLTASGTTLEAFKAGFSTAYTSNVTVTYGQTTTVNIRLTATTGMIVGAVSDSMTGVGLTGAIVRVAGSSLFATTDTNGSYVISQVEVRTGITVESTASGYAKAKTGGLEVKASSATIVDFAMTITTGSLAGQVYDAVTQNGIAGVFVRISGTILSDTTNSSGVYRLSNVPSILNATVEVQSNGYVNASKPGVNILPGSTTTINVAMTPTSGALTGFVKDVSNGNGIEGALVTVTGSMLIATTADTGSYSFTQVPVASGMTVEVQVSGYSGQSQSGVAIEPGRASTVNFNLTPQTGAIAGKVIDASTYRALPGVTILLSGYQLQTSTGSNGNFLITNLSAISGITLEATLEKYQTYKKGSVVIEGGKMTSLSFTMTPNYGTVSGIVTDSATGLGIQNVFVQLPGAGIAGVSTNSGGYYEMSLVPVSTTGYTVEASKANYQNVSGHTTAITGGDSISLDLSMNSTTGTITGTVTDGASGLGLNDVVINIPAAGIADKRSGQGGFFMITGVAASATGYTLEASLTGYNNASVKITSVTPGQTSSQNFTLTPSAGTVTGTVTDAVTGLGVELVTLVIPGSGIEPKSTGTGGYFEITNIPANTSGVTIEASKTGYVNRSIKSSAIVGGKATALSFSMTPTYGTVAGTVIDAVTKLPLLDVTITLPGTGLSESSKAGGSYEITGVPATAAGVTVEASLANYRKVSGKTAAVDGGKTTILNFQLTKTTGTVAGTIKDAISSLGLSGVLLSIPGSGLPAVYSQEGGIFNITSVPSNIAGVTIDATLADYNTNSSKTAAVNGGESTTHTILMTPNTGIVAGTITNSVSGLGISGVIVIITGGVGKQGTTGISGYFEILDVPVSVSGVTLSATIANYQGTTGHTSALVAGQVTYKDLVLTKISGTLTGTVIDAVSLKPLASVALTVPGTVLSTNTSTSGSYTLTGLEASASGVTVEASLASYRSSKMPSGAITGGQLTNIDFKLTPTNGTLVGQIRDSGTDLGLSGVLVSIPGTNTTTYSAKSGSFSIDLGESSTGVTVEFSKDNFFNLANKTGAINGGNVTQMDLVYLTPIYGTISGTIRDSVSLFGLSSALIAVEGSTSLTALSGIGGAYLVTSVPASATGYTIEVRLNNYTNAKIKSSAVASGSNTVLDILMTPQIGSISGIVRNYASELGLSGAVISIPGLPNTRATSGASGYYELTNVPANPAGVTLSVAYSGFSPLSKHSPAITGGSTQTVNFDLTSTTGTIVGTVDDAQSGLGLSGAIVNAPGLGVTAATTDSSGSYQLYLVPASTGGVTLEVSKSRYATLKEKTAALMGGTVVEKNFSISQVVGSVVGVITDVETRLGVSGVAVSIAGSSIVPSTTSSSGSFIITDVPISTTGITVEASADRYKTASYKVASIAGGQQSQASFDITPIFGIITGSVKDSGSNLGLTNALVRIPGTGLQATSQTGGYYEISNVPENSDGATLEVILSGYESTKVKLSTAIAGGNVYTRDILLTYLYGYITGTVVDSKSSVGLSGVVVKVPGLAVEATTQSGGYYELEQVPVNAAGVTMQASLKNYYIFKGKSSAVAGGAETSFNISMTPSVGNITGTVKDSTTSLGISGAIVRLEGTTIQSSTNTSGYFEFSEVPEKAASAPYLVAATANNYTDNSVTTGAFEGGDTVNVPITLNPTIAVLTGTVTDIISGLGLSGVVVSVPIESVKNVTTGTGGYYEISNVPSGTTFKILFSKDRYVPLSTEVSSIAGGSVGSKSVDLTPAYGTVTGQITDSVQGFPIKDVIVRLPSHSIQGSTAADGVYSITDVPLGKKIGAVEASLSNFAAVSDISKANDTLSVATGMTVTLDLTMTQLYGAVVGQVVDGSAGTPVGYCYVTLSNNNYFLATTTTSSGAFRFTQVPIVTGMTLAASKGSQYLMQTGTEPTIDILPGVTQEAQLQVYANFAATLRVFGTIWSKKTAADANPDPAVGWTVRAMGPGYATVANSNGKFMIFMDDFTGGSATIYTLWLEAVTHEGLADEYATGEFFVVNSASGECNIDINQPNGGSLYIRQDDPSYP</sequence>
<reference evidence="1 2" key="1">
    <citation type="journal article" date="2017" name="ISME J.">
        <title>Potential for microbial H2 and metal transformations associated with novel bacteria and archaea in deep terrestrial subsurface sediments.</title>
        <authorList>
            <person name="Hernsdorf A.W."/>
            <person name="Amano Y."/>
            <person name="Miyakawa K."/>
            <person name="Ise K."/>
            <person name="Suzuki Y."/>
            <person name="Anantharaman K."/>
            <person name="Probst A."/>
            <person name="Burstein D."/>
            <person name="Thomas B.C."/>
            <person name="Banfield J.F."/>
        </authorList>
    </citation>
    <scope>NUCLEOTIDE SEQUENCE [LARGE SCALE GENOMIC DNA]</scope>
    <source>
        <strain evidence="1">HGW-Wallbacteria-1</strain>
    </source>
</reference>
<accession>A0A2N1PTN5</accession>
<name>A0A2N1PTN5_9BACT</name>
<evidence type="ECO:0000313" key="2">
    <source>
        <dbReference type="Proteomes" id="UP000233256"/>
    </source>
</evidence>